<keyword evidence="2 8" id="KW-0489">Methyltransferase</keyword>
<evidence type="ECO:0000256" key="2">
    <source>
        <dbReference type="ARBA" id="ARBA00022603"/>
    </source>
</evidence>
<protein>
    <submittedName>
        <fullName evidence="8">Site-specific DNA-methyltransferase</fullName>
        <ecNumber evidence="8">2.1.1.-</ecNumber>
    </submittedName>
</protein>
<comment type="caution">
    <text evidence="8">The sequence shown here is derived from an EMBL/GenBank/DDBJ whole genome shotgun (WGS) entry which is preliminary data.</text>
</comment>
<evidence type="ECO:0000313" key="9">
    <source>
        <dbReference type="Proteomes" id="UP001565242"/>
    </source>
</evidence>
<dbReference type="Pfam" id="PF01555">
    <property type="entry name" value="N6_N4_Mtase"/>
    <property type="match status" value="1"/>
</dbReference>
<evidence type="ECO:0000313" key="8">
    <source>
        <dbReference type="EMBL" id="MEY8538850.1"/>
    </source>
</evidence>
<organism evidence="8 9">
    <name type="scientific">Lactococcus muris</name>
    <dbReference type="NCBI Taxonomy" id="2941330"/>
    <lineage>
        <taxon>Bacteria</taxon>
        <taxon>Bacillati</taxon>
        <taxon>Bacillota</taxon>
        <taxon>Bacilli</taxon>
        <taxon>Lactobacillales</taxon>
        <taxon>Streptococcaceae</taxon>
        <taxon>Lactococcus</taxon>
    </lineage>
</organism>
<dbReference type="Pfam" id="PF12564">
    <property type="entry name" value="TypeIII_RM_meth"/>
    <property type="match status" value="1"/>
</dbReference>
<evidence type="ECO:0000259" key="7">
    <source>
        <dbReference type="Pfam" id="PF12564"/>
    </source>
</evidence>
<dbReference type="InterPro" id="IPR002941">
    <property type="entry name" value="DNA_methylase_N4/N6"/>
</dbReference>
<dbReference type="GO" id="GO:0032259">
    <property type="term" value="P:methylation"/>
    <property type="evidence" value="ECO:0007669"/>
    <property type="project" value="UniProtKB-KW"/>
</dbReference>
<evidence type="ECO:0000256" key="1">
    <source>
        <dbReference type="ARBA" id="ARBA00006594"/>
    </source>
</evidence>
<reference evidence="8 9" key="1">
    <citation type="submission" date="2024-03" db="EMBL/GenBank/DDBJ databases">
        <title>Mouse gut bacterial collection (mGBC) of GemPharmatech.</title>
        <authorList>
            <person name="He Y."/>
            <person name="Dong L."/>
            <person name="Wu D."/>
            <person name="Gao X."/>
            <person name="Lin Z."/>
        </authorList>
    </citation>
    <scope>NUCLEOTIDE SEQUENCE [LARGE SCALE GENOMIC DNA]</scope>
    <source>
        <strain evidence="8 9">20-218</strain>
    </source>
</reference>
<evidence type="ECO:0000256" key="5">
    <source>
        <dbReference type="ARBA" id="ARBA00022747"/>
    </source>
</evidence>
<gene>
    <name evidence="8" type="ORF">AALM99_10390</name>
</gene>
<dbReference type="GO" id="GO:0008168">
    <property type="term" value="F:methyltransferase activity"/>
    <property type="evidence" value="ECO:0007669"/>
    <property type="project" value="UniProtKB-KW"/>
</dbReference>
<dbReference type="SUPFAM" id="SSF53335">
    <property type="entry name" value="S-adenosyl-L-methionine-dependent methyltransferases"/>
    <property type="match status" value="1"/>
</dbReference>
<dbReference type="PRINTS" id="PR00508">
    <property type="entry name" value="S21N4MTFRASE"/>
</dbReference>
<dbReference type="InterPro" id="IPR001091">
    <property type="entry name" value="RM_Methyltransferase"/>
</dbReference>
<dbReference type="InterPro" id="IPR022221">
    <property type="entry name" value="TypeIII_RM_meth"/>
</dbReference>
<dbReference type="InterPro" id="IPR002295">
    <property type="entry name" value="N4/N6-MTase_EcoPI_Mod-like"/>
</dbReference>
<dbReference type="PIRSF" id="PIRSF015855">
    <property type="entry name" value="TypeIII_Mtase_mKpnI"/>
    <property type="match status" value="1"/>
</dbReference>
<dbReference type="InterPro" id="IPR002052">
    <property type="entry name" value="DNA_methylase_N6_adenine_CS"/>
</dbReference>
<feature type="domain" description="Type III restriction/modification enzyme methylation subunit" evidence="7">
    <location>
        <begin position="44"/>
        <end position="101"/>
    </location>
</feature>
<dbReference type="EC" id="2.1.1.-" evidence="8"/>
<keyword evidence="4" id="KW-0949">S-adenosyl-L-methionine</keyword>
<evidence type="ECO:0000256" key="3">
    <source>
        <dbReference type="ARBA" id="ARBA00022679"/>
    </source>
</evidence>
<dbReference type="RefSeq" id="WP_369918851.1">
    <property type="nucleotide sequence ID" value="NZ_JBCLSQ010000033.1"/>
</dbReference>
<keyword evidence="9" id="KW-1185">Reference proteome</keyword>
<keyword evidence="3 8" id="KW-0808">Transferase</keyword>
<dbReference type="EMBL" id="JBCLSQ010000033">
    <property type="protein sequence ID" value="MEY8538850.1"/>
    <property type="molecule type" value="Genomic_DNA"/>
</dbReference>
<name>A0ABV4DAR7_9LACT</name>
<dbReference type="PROSITE" id="PS00092">
    <property type="entry name" value="N6_MTASE"/>
    <property type="match status" value="1"/>
</dbReference>
<proteinExistence type="inferred from homology"/>
<comment type="similarity">
    <text evidence="1">Belongs to the N(4)/N(6)-methyltransferase family.</text>
</comment>
<dbReference type="InterPro" id="IPR029063">
    <property type="entry name" value="SAM-dependent_MTases_sf"/>
</dbReference>
<sequence>MPIEPKIFTEVKKILKGFGQTYLTEDGALKRSKLTEDLDNYVPLLMKELLSSELVRQSYVEEIKVGDKTHEIFKLNQFVELFTYKQYWEDSYTKFSNKIGLTAGGKFIDETADVVLDFPFKDCVLKAGMSKEDAKDSDEAFLNEVIAKTEIDTLLEPKIFVNATRYDKEHLEGQPTDTFSEQDNLIIKGNNLIALYSIKARYAGKVKCIYIDPPYNTGNDSFNYNDNFNHSAWLTFMKNRLEIARELLSDDGAIFVSLDDKEIAYLRILMDNIFGRQNFVNTFIRKTKIGGGSDSAYGATEHEYVTIFAKNIAFLPEFFVKFDESYLKRYKEEDETGKYFWDTLARPGLKNPIHYDIELPDGTTTNQGWIWSKKRFDEENAKGNIKISKKKDDTWSVQFKQRLNSKGRRPRTMLTDLGGTAVGNSEITKLFGERIFSYPKSEELLEFILSLHTKENDLVLDFFMGSATTQSVALKMKRRFIGIEQMDYINTVSVERLKKVIEGEQGGISKAVNWQGGGSFVYAELMEKNQGYLKDLLSSSDATELNAVYQRMVNDGADFDFRVDLKKFEDEKSALDFEEQKEFLLKIIDKNQLYYQYSEMEDEDVRELVSESDLRFNKGFYGE</sequence>
<dbReference type="Proteomes" id="UP001565242">
    <property type="component" value="Unassembled WGS sequence"/>
</dbReference>
<evidence type="ECO:0000256" key="4">
    <source>
        <dbReference type="ARBA" id="ARBA00022691"/>
    </source>
</evidence>
<accession>A0ABV4DAR7</accession>
<keyword evidence="5" id="KW-0680">Restriction system</keyword>
<dbReference type="Gene3D" id="3.40.50.150">
    <property type="entry name" value="Vaccinia Virus protein VP39"/>
    <property type="match status" value="1"/>
</dbReference>
<feature type="domain" description="DNA methylase N-4/N-6" evidence="6">
    <location>
        <begin position="206"/>
        <end position="489"/>
    </location>
</feature>
<evidence type="ECO:0000259" key="6">
    <source>
        <dbReference type="Pfam" id="PF01555"/>
    </source>
</evidence>